<sequence length="280" mass="30970">MLVAAMVLLVAAIRTATAFAAVDQRLGGKPLVAYYGGSGENSYVKGVATLAYVEEIVPDEEGGIQTVRLLGVARAKIPRDEVPDSSYMHTLEFLRNVADDSAVEHNRRRKLMSTISSLTLDLQLCDIDGTCDTEALLELGPEVYALAMELAATTLKDVPKAPKRTSGTAGGHAVQSLESMTLNMVNRLKPWDALWPQWGDDIDGEMKLLRCFSFVTWQALEKMSTREELEWVMTSTDIKERMTRANAKLYADRKSLENTWQIMQRLKQGISPKGGDLLSD</sequence>
<protein>
    <recommendedName>
        <fullName evidence="5">Rubisco LSMT substrate-binding domain-containing protein</fullName>
    </recommendedName>
</protein>
<feature type="chain" id="PRO_5008772125" description="Rubisco LSMT substrate-binding domain-containing protein" evidence="1">
    <location>
        <begin position="19"/>
        <end position="280"/>
    </location>
</feature>
<gene>
    <name evidence="2" type="ORF">GUITHDRAFT_101111</name>
</gene>
<dbReference type="GeneID" id="17309961"/>
<evidence type="ECO:0000256" key="1">
    <source>
        <dbReference type="SAM" id="SignalP"/>
    </source>
</evidence>
<name>L1JZ84_GUITC</name>
<keyword evidence="1" id="KW-0732">Signal</keyword>
<keyword evidence="4" id="KW-1185">Reference proteome</keyword>
<evidence type="ECO:0008006" key="5">
    <source>
        <dbReference type="Google" id="ProtNLM"/>
    </source>
</evidence>
<dbReference type="EMBL" id="JH992970">
    <property type="protein sequence ID" value="EKX53408.1"/>
    <property type="molecule type" value="Genomic_DNA"/>
</dbReference>
<reference evidence="3" key="3">
    <citation type="submission" date="2016-03" db="UniProtKB">
        <authorList>
            <consortium name="EnsemblProtists"/>
        </authorList>
    </citation>
    <scope>IDENTIFICATION</scope>
</reference>
<dbReference type="EnsemblProtists" id="EKX53408">
    <property type="protein sequence ID" value="EKX53408"/>
    <property type="gene ID" value="GUITHDRAFT_101111"/>
</dbReference>
<reference evidence="4" key="2">
    <citation type="submission" date="2012-11" db="EMBL/GenBank/DDBJ databases">
        <authorList>
            <person name="Kuo A."/>
            <person name="Curtis B.A."/>
            <person name="Tanifuji G."/>
            <person name="Burki F."/>
            <person name="Gruber A."/>
            <person name="Irimia M."/>
            <person name="Maruyama S."/>
            <person name="Arias M.C."/>
            <person name="Ball S.G."/>
            <person name="Gile G.H."/>
            <person name="Hirakawa Y."/>
            <person name="Hopkins J.F."/>
            <person name="Rensing S.A."/>
            <person name="Schmutz J."/>
            <person name="Symeonidi A."/>
            <person name="Elias M."/>
            <person name="Eveleigh R.J."/>
            <person name="Herman E.K."/>
            <person name="Klute M.J."/>
            <person name="Nakayama T."/>
            <person name="Obornik M."/>
            <person name="Reyes-Prieto A."/>
            <person name="Armbrust E.V."/>
            <person name="Aves S.J."/>
            <person name="Beiko R.G."/>
            <person name="Coutinho P."/>
            <person name="Dacks J.B."/>
            <person name="Durnford D.G."/>
            <person name="Fast N.M."/>
            <person name="Green B.R."/>
            <person name="Grisdale C."/>
            <person name="Hempe F."/>
            <person name="Henrissat B."/>
            <person name="Hoppner M.P."/>
            <person name="Ishida K.-I."/>
            <person name="Kim E."/>
            <person name="Koreny L."/>
            <person name="Kroth P.G."/>
            <person name="Liu Y."/>
            <person name="Malik S.-B."/>
            <person name="Maier U.G."/>
            <person name="McRose D."/>
            <person name="Mock T."/>
            <person name="Neilson J.A."/>
            <person name="Onodera N.T."/>
            <person name="Poole A.M."/>
            <person name="Pritham E.J."/>
            <person name="Richards T.A."/>
            <person name="Rocap G."/>
            <person name="Roy S.W."/>
            <person name="Sarai C."/>
            <person name="Schaack S."/>
            <person name="Shirato S."/>
            <person name="Slamovits C.H."/>
            <person name="Spencer D.F."/>
            <person name="Suzuki S."/>
            <person name="Worden A.Z."/>
            <person name="Zauner S."/>
            <person name="Barry K."/>
            <person name="Bell C."/>
            <person name="Bharti A.K."/>
            <person name="Crow J.A."/>
            <person name="Grimwood J."/>
            <person name="Kramer R."/>
            <person name="Lindquist E."/>
            <person name="Lucas S."/>
            <person name="Salamov A."/>
            <person name="McFadden G.I."/>
            <person name="Lane C.E."/>
            <person name="Keeling P.J."/>
            <person name="Gray M.W."/>
            <person name="Grigoriev I.V."/>
            <person name="Archibald J.M."/>
        </authorList>
    </citation>
    <scope>NUCLEOTIDE SEQUENCE</scope>
    <source>
        <strain evidence="4">CCMP2712</strain>
    </source>
</reference>
<evidence type="ECO:0000313" key="2">
    <source>
        <dbReference type="EMBL" id="EKX53408.1"/>
    </source>
</evidence>
<evidence type="ECO:0000313" key="4">
    <source>
        <dbReference type="Proteomes" id="UP000011087"/>
    </source>
</evidence>
<evidence type="ECO:0000313" key="3">
    <source>
        <dbReference type="EnsemblProtists" id="EKX53408"/>
    </source>
</evidence>
<dbReference type="PaxDb" id="55529-EKX53408"/>
<accession>L1JZ84</accession>
<dbReference type="Proteomes" id="UP000011087">
    <property type="component" value="Unassembled WGS sequence"/>
</dbReference>
<dbReference type="HOGENOM" id="CLU_995523_0_0_1"/>
<proteinExistence type="predicted"/>
<dbReference type="RefSeq" id="XP_005840388.1">
    <property type="nucleotide sequence ID" value="XM_005840331.1"/>
</dbReference>
<dbReference type="AlphaFoldDB" id="L1JZ84"/>
<dbReference type="KEGG" id="gtt:GUITHDRAFT_101111"/>
<feature type="signal peptide" evidence="1">
    <location>
        <begin position="1"/>
        <end position="18"/>
    </location>
</feature>
<organism evidence="2">
    <name type="scientific">Guillardia theta (strain CCMP2712)</name>
    <name type="common">Cryptophyte</name>
    <dbReference type="NCBI Taxonomy" id="905079"/>
    <lineage>
        <taxon>Eukaryota</taxon>
        <taxon>Cryptophyceae</taxon>
        <taxon>Pyrenomonadales</taxon>
        <taxon>Geminigeraceae</taxon>
        <taxon>Guillardia</taxon>
    </lineage>
</organism>
<reference evidence="2 4" key="1">
    <citation type="journal article" date="2012" name="Nature">
        <title>Algal genomes reveal evolutionary mosaicism and the fate of nucleomorphs.</title>
        <authorList>
            <consortium name="DOE Joint Genome Institute"/>
            <person name="Curtis B.A."/>
            <person name="Tanifuji G."/>
            <person name="Burki F."/>
            <person name="Gruber A."/>
            <person name="Irimia M."/>
            <person name="Maruyama S."/>
            <person name="Arias M.C."/>
            <person name="Ball S.G."/>
            <person name="Gile G.H."/>
            <person name="Hirakawa Y."/>
            <person name="Hopkins J.F."/>
            <person name="Kuo A."/>
            <person name="Rensing S.A."/>
            <person name="Schmutz J."/>
            <person name="Symeonidi A."/>
            <person name="Elias M."/>
            <person name="Eveleigh R.J."/>
            <person name="Herman E.K."/>
            <person name="Klute M.J."/>
            <person name="Nakayama T."/>
            <person name="Obornik M."/>
            <person name="Reyes-Prieto A."/>
            <person name="Armbrust E.V."/>
            <person name="Aves S.J."/>
            <person name="Beiko R.G."/>
            <person name="Coutinho P."/>
            <person name="Dacks J.B."/>
            <person name="Durnford D.G."/>
            <person name="Fast N.M."/>
            <person name="Green B.R."/>
            <person name="Grisdale C.J."/>
            <person name="Hempel F."/>
            <person name="Henrissat B."/>
            <person name="Hoppner M.P."/>
            <person name="Ishida K."/>
            <person name="Kim E."/>
            <person name="Koreny L."/>
            <person name="Kroth P.G."/>
            <person name="Liu Y."/>
            <person name="Malik S.B."/>
            <person name="Maier U.G."/>
            <person name="McRose D."/>
            <person name="Mock T."/>
            <person name="Neilson J.A."/>
            <person name="Onodera N.T."/>
            <person name="Poole A.M."/>
            <person name="Pritham E.J."/>
            <person name="Richards T.A."/>
            <person name="Rocap G."/>
            <person name="Roy S.W."/>
            <person name="Sarai C."/>
            <person name="Schaack S."/>
            <person name="Shirato S."/>
            <person name="Slamovits C.H."/>
            <person name="Spencer D.F."/>
            <person name="Suzuki S."/>
            <person name="Worden A.Z."/>
            <person name="Zauner S."/>
            <person name="Barry K."/>
            <person name="Bell C."/>
            <person name="Bharti A.K."/>
            <person name="Crow J.A."/>
            <person name="Grimwood J."/>
            <person name="Kramer R."/>
            <person name="Lindquist E."/>
            <person name="Lucas S."/>
            <person name="Salamov A."/>
            <person name="McFadden G.I."/>
            <person name="Lane C.E."/>
            <person name="Keeling P.J."/>
            <person name="Gray M.W."/>
            <person name="Grigoriev I.V."/>
            <person name="Archibald J.M."/>
        </authorList>
    </citation>
    <scope>NUCLEOTIDE SEQUENCE</scope>
    <source>
        <strain evidence="2 4">CCMP2712</strain>
    </source>
</reference>